<feature type="domain" description="TNase-like" evidence="5">
    <location>
        <begin position="19"/>
        <end position="144"/>
    </location>
</feature>
<dbReference type="PROSITE" id="PS01123">
    <property type="entry name" value="TNASE_1"/>
    <property type="match status" value="1"/>
</dbReference>
<dbReference type="Pfam" id="PF00565">
    <property type="entry name" value="SNase"/>
    <property type="match status" value="1"/>
</dbReference>
<evidence type="ECO:0000256" key="1">
    <source>
        <dbReference type="ARBA" id="ARBA00022722"/>
    </source>
</evidence>
<organism evidence="6 7">
    <name type="scientific">Desulfacinum infernum DSM 9756</name>
    <dbReference type="NCBI Taxonomy" id="1121391"/>
    <lineage>
        <taxon>Bacteria</taxon>
        <taxon>Pseudomonadati</taxon>
        <taxon>Thermodesulfobacteriota</taxon>
        <taxon>Syntrophobacteria</taxon>
        <taxon>Syntrophobacterales</taxon>
        <taxon>Syntrophobacteraceae</taxon>
        <taxon>Desulfacinum</taxon>
    </lineage>
</organism>
<evidence type="ECO:0000256" key="4">
    <source>
        <dbReference type="SAM" id="SignalP"/>
    </source>
</evidence>
<dbReference type="EMBL" id="FQVB01000045">
    <property type="protein sequence ID" value="SHG14761.1"/>
    <property type="molecule type" value="Genomic_DNA"/>
</dbReference>
<dbReference type="SMART" id="SM00318">
    <property type="entry name" value="SNc"/>
    <property type="match status" value="1"/>
</dbReference>
<sequence>MRRAAILIAALFFFPSFSFAWPGKVVGVMDGDTLEVLHQGRAVRIRLYGVDCPEKRQDFGQKAKQFASSKVYGAIVRVEPKAKDRYGRTVAIVFPEKSSVSLNQMLVKNGLAWVYRKYCRAPECSTWLELERQARERRLGLWSHPNPVPPWDYRHSKKRPAVKSSPTGPCACNRDLDCRDFRTRSEAEQCFEHCLRLTGRDVHRLDRDGDGRVCESLP</sequence>
<keyword evidence="1" id="KW-0540">Nuclease</keyword>
<gene>
    <name evidence="6" type="ORF">SAMN02745206_03346</name>
</gene>
<dbReference type="PROSITE" id="PS01284">
    <property type="entry name" value="TNASE_2"/>
    <property type="match status" value="1"/>
</dbReference>
<protein>
    <submittedName>
        <fullName evidence="6">Endonuclease YncB, thermonuclease family</fullName>
    </submittedName>
</protein>
<proteinExistence type="predicted"/>
<dbReference type="PANTHER" id="PTHR12302:SF3">
    <property type="entry name" value="SERINE_THREONINE-PROTEIN KINASE 31"/>
    <property type="match status" value="1"/>
</dbReference>
<keyword evidence="4" id="KW-0732">Signal</keyword>
<dbReference type="PROSITE" id="PS50830">
    <property type="entry name" value="TNASE_3"/>
    <property type="match status" value="1"/>
</dbReference>
<evidence type="ECO:0000259" key="5">
    <source>
        <dbReference type="PROSITE" id="PS50830"/>
    </source>
</evidence>
<dbReference type="PANTHER" id="PTHR12302">
    <property type="entry name" value="EBNA2 BINDING PROTEIN P100"/>
    <property type="match status" value="1"/>
</dbReference>
<dbReference type="GO" id="GO:0016787">
    <property type="term" value="F:hydrolase activity"/>
    <property type="evidence" value="ECO:0007669"/>
    <property type="project" value="UniProtKB-KW"/>
</dbReference>
<dbReference type="SUPFAM" id="SSF50199">
    <property type="entry name" value="Staphylococcal nuclease"/>
    <property type="match status" value="1"/>
</dbReference>
<feature type="chain" id="PRO_5013359227" evidence="4">
    <location>
        <begin position="21"/>
        <end position="218"/>
    </location>
</feature>
<evidence type="ECO:0000313" key="6">
    <source>
        <dbReference type="EMBL" id="SHG14761.1"/>
    </source>
</evidence>
<dbReference type="InterPro" id="IPR002071">
    <property type="entry name" value="Thermonucl_AS"/>
</dbReference>
<dbReference type="GO" id="GO:0004519">
    <property type="term" value="F:endonuclease activity"/>
    <property type="evidence" value="ECO:0007669"/>
    <property type="project" value="UniProtKB-KW"/>
</dbReference>
<dbReference type="GO" id="GO:0003676">
    <property type="term" value="F:nucleic acid binding"/>
    <property type="evidence" value="ECO:0007669"/>
    <property type="project" value="InterPro"/>
</dbReference>
<keyword evidence="7" id="KW-1185">Reference proteome</keyword>
<evidence type="ECO:0000256" key="2">
    <source>
        <dbReference type="ARBA" id="ARBA00022759"/>
    </source>
</evidence>
<dbReference type="CDD" id="cd00175">
    <property type="entry name" value="SNc"/>
    <property type="match status" value="1"/>
</dbReference>
<dbReference type="InterPro" id="IPR016071">
    <property type="entry name" value="Staphylococal_nuclease_OB-fold"/>
</dbReference>
<dbReference type="Proteomes" id="UP000184076">
    <property type="component" value="Unassembled WGS sequence"/>
</dbReference>
<evidence type="ECO:0000313" key="7">
    <source>
        <dbReference type="Proteomes" id="UP000184076"/>
    </source>
</evidence>
<keyword evidence="2 6" id="KW-0255">Endonuclease</keyword>
<dbReference type="STRING" id="1121391.SAMN02745206_03346"/>
<dbReference type="Gene3D" id="2.40.50.90">
    <property type="match status" value="1"/>
</dbReference>
<accession>A0A1M5HFP5</accession>
<evidence type="ECO:0000256" key="3">
    <source>
        <dbReference type="ARBA" id="ARBA00022801"/>
    </source>
</evidence>
<dbReference type="RefSeq" id="WP_073041539.1">
    <property type="nucleotide sequence ID" value="NZ_FQVB01000045.1"/>
</dbReference>
<feature type="signal peptide" evidence="4">
    <location>
        <begin position="1"/>
        <end position="20"/>
    </location>
</feature>
<dbReference type="InterPro" id="IPR035437">
    <property type="entry name" value="SNase_OB-fold_sf"/>
</dbReference>
<keyword evidence="3" id="KW-0378">Hydrolase</keyword>
<reference evidence="7" key="1">
    <citation type="submission" date="2016-11" db="EMBL/GenBank/DDBJ databases">
        <authorList>
            <person name="Varghese N."/>
            <person name="Submissions S."/>
        </authorList>
    </citation>
    <scope>NUCLEOTIDE SEQUENCE [LARGE SCALE GENOMIC DNA]</scope>
    <source>
        <strain evidence="7">DSM 9756</strain>
    </source>
</reference>
<name>A0A1M5HFP5_9BACT</name>
<dbReference type="AlphaFoldDB" id="A0A1M5HFP5"/>